<evidence type="ECO:0000256" key="5">
    <source>
        <dbReference type="ARBA" id="ARBA00023136"/>
    </source>
</evidence>
<dbReference type="InterPro" id="IPR007632">
    <property type="entry name" value="Anoctamin"/>
</dbReference>
<comment type="similarity">
    <text evidence="2 6">Belongs to the anoctamin family.</text>
</comment>
<dbReference type="Pfam" id="PF04547">
    <property type="entry name" value="Anoctamin"/>
    <property type="match status" value="1"/>
</dbReference>
<dbReference type="PANTHER" id="PTHR12308:SF73">
    <property type="entry name" value="ANOCTAMIN"/>
    <property type="match status" value="1"/>
</dbReference>
<organism evidence="8">
    <name type="scientific">Schistocephalus solidus</name>
    <name type="common">Tapeworm</name>
    <dbReference type="NCBI Taxonomy" id="70667"/>
    <lineage>
        <taxon>Eukaryota</taxon>
        <taxon>Metazoa</taxon>
        <taxon>Spiralia</taxon>
        <taxon>Lophotrochozoa</taxon>
        <taxon>Platyhelminthes</taxon>
        <taxon>Cestoda</taxon>
        <taxon>Eucestoda</taxon>
        <taxon>Diphyllobothriidea</taxon>
        <taxon>Diphyllobothriidae</taxon>
        <taxon>Schistocephalus</taxon>
    </lineage>
</organism>
<feature type="domain" description="Anoctamin transmembrane" evidence="7">
    <location>
        <begin position="9"/>
        <end position="74"/>
    </location>
</feature>
<dbReference type="AlphaFoldDB" id="A0A183STT2"/>
<comment type="subcellular location">
    <subcellularLocation>
        <location evidence="1 6">Membrane</location>
        <topology evidence="1 6">Multi-pass membrane protein</topology>
    </subcellularLocation>
</comment>
<name>A0A183STT2_SCHSO</name>
<evidence type="ECO:0000256" key="3">
    <source>
        <dbReference type="ARBA" id="ARBA00022692"/>
    </source>
</evidence>
<dbReference type="GO" id="GO:0005886">
    <property type="term" value="C:plasma membrane"/>
    <property type="evidence" value="ECO:0007669"/>
    <property type="project" value="TreeGrafter"/>
</dbReference>
<reference evidence="8" key="1">
    <citation type="submission" date="2016-06" db="UniProtKB">
        <authorList>
            <consortium name="WormBaseParasite"/>
        </authorList>
    </citation>
    <scope>IDENTIFICATION</scope>
</reference>
<dbReference type="InterPro" id="IPR049452">
    <property type="entry name" value="Anoctamin_TM"/>
</dbReference>
<dbReference type="PANTHER" id="PTHR12308">
    <property type="entry name" value="ANOCTAMIN"/>
    <property type="match status" value="1"/>
</dbReference>
<evidence type="ECO:0000313" key="8">
    <source>
        <dbReference type="WBParaSite" id="SSLN_0000792001-mRNA-1"/>
    </source>
</evidence>
<sequence>LLPISITYYDTSEDYLEMFIQFGFVSMFTCAFPICGLLALLNNILELRGDAWKLVVIFRRPFAQPANGIGVWEVRPSVCFCRSCRVQLLLFFHFLTLFLLKNVENPIYLCGYFCKLGQHIVWIKPFACSGYAQEKPRSFASVTCDIFRTEAIDFLCIVSSRFGMTLFEIEYFF</sequence>
<dbReference type="GO" id="GO:0005254">
    <property type="term" value="F:chloride channel activity"/>
    <property type="evidence" value="ECO:0007669"/>
    <property type="project" value="TreeGrafter"/>
</dbReference>
<dbReference type="WBParaSite" id="SSLN_0000792001-mRNA-1">
    <property type="protein sequence ID" value="SSLN_0000792001-mRNA-1"/>
    <property type="gene ID" value="SSLN_0000792001"/>
</dbReference>
<keyword evidence="4 6" id="KW-1133">Transmembrane helix</keyword>
<evidence type="ECO:0000259" key="7">
    <source>
        <dbReference type="Pfam" id="PF04547"/>
    </source>
</evidence>
<comment type="caution">
    <text evidence="6">Lacks conserved residue(s) required for the propagation of feature annotation.</text>
</comment>
<protein>
    <recommendedName>
        <fullName evidence="6">Anoctamin</fullName>
    </recommendedName>
</protein>
<feature type="transmembrane region" description="Helical" evidence="6">
    <location>
        <begin position="20"/>
        <end position="41"/>
    </location>
</feature>
<evidence type="ECO:0000256" key="4">
    <source>
        <dbReference type="ARBA" id="ARBA00022989"/>
    </source>
</evidence>
<keyword evidence="5 6" id="KW-0472">Membrane</keyword>
<evidence type="ECO:0000256" key="2">
    <source>
        <dbReference type="ARBA" id="ARBA00009671"/>
    </source>
</evidence>
<evidence type="ECO:0000256" key="1">
    <source>
        <dbReference type="ARBA" id="ARBA00004141"/>
    </source>
</evidence>
<keyword evidence="3 6" id="KW-0812">Transmembrane</keyword>
<accession>A0A183STT2</accession>
<evidence type="ECO:0000256" key="6">
    <source>
        <dbReference type="RuleBase" id="RU280814"/>
    </source>
</evidence>
<proteinExistence type="inferred from homology"/>